<comment type="caution">
    <text evidence="2">The sequence shown here is derived from an EMBL/GenBank/DDBJ whole genome shotgun (WGS) entry which is preliminary data.</text>
</comment>
<dbReference type="CDD" id="cd00144">
    <property type="entry name" value="MPP_PPP_family"/>
    <property type="match status" value="1"/>
</dbReference>
<dbReference type="GO" id="GO:0016791">
    <property type="term" value="F:phosphatase activity"/>
    <property type="evidence" value="ECO:0007669"/>
    <property type="project" value="TreeGrafter"/>
</dbReference>
<reference evidence="2 3" key="1">
    <citation type="submission" date="2018-12" db="EMBL/GenBank/DDBJ databases">
        <authorList>
            <person name="Feng G."/>
            <person name="Zhu H."/>
        </authorList>
    </citation>
    <scope>NUCLEOTIDE SEQUENCE [LARGE SCALE GENOMIC DNA]</scope>
    <source>
        <strain evidence="2 3">KCTC 12533</strain>
    </source>
</reference>
<dbReference type="Gene3D" id="3.60.21.10">
    <property type="match status" value="1"/>
</dbReference>
<gene>
    <name evidence="2" type="ORF">EI291_13245</name>
</gene>
<dbReference type="GO" id="GO:0005737">
    <property type="term" value="C:cytoplasm"/>
    <property type="evidence" value="ECO:0007669"/>
    <property type="project" value="TreeGrafter"/>
</dbReference>
<dbReference type="PANTHER" id="PTHR42850:SF4">
    <property type="entry name" value="ZINC-DEPENDENT ENDOPOLYPHOSPHATASE"/>
    <property type="match status" value="1"/>
</dbReference>
<dbReference type="SUPFAM" id="SSF56300">
    <property type="entry name" value="Metallo-dependent phosphatases"/>
    <property type="match status" value="1"/>
</dbReference>
<feature type="domain" description="Calcineurin-like phosphoesterase" evidence="1">
    <location>
        <begin position="4"/>
        <end position="175"/>
    </location>
</feature>
<evidence type="ECO:0000313" key="2">
    <source>
        <dbReference type="EMBL" id="RSK48048.1"/>
    </source>
</evidence>
<evidence type="ECO:0000313" key="3">
    <source>
        <dbReference type="Proteomes" id="UP000273500"/>
    </source>
</evidence>
<dbReference type="EMBL" id="RWIT01000006">
    <property type="protein sequence ID" value="RSK48048.1"/>
    <property type="molecule type" value="Genomic_DNA"/>
</dbReference>
<dbReference type="PANTHER" id="PTHR42850">
    <property type="entry name" value="METALLOPHOSPHOESTERASE"/>
    <property type="match status" value="1"/>
</dbReference>
<protein>
    <submittedName>
        <fullName evidence="2">Serine/threonine protein phosphatase</fullName>
    </submittedName>
</protein>
<dbReference type="OrthoDB" id="9808081at2"/>
<sequence>MARYVTTDLHGCLLSFRQLVEHRLKLRPQDELYVLGDYVNKGPDSRGVLDYLMQLPQRGYRVVCLRGNHDQELLDAAQGNTGVTWASAQDRQLTLSSFGVQRPEDIPTSYLRWLQELPYQLEVPGWVLVHAGFNFRLPPAAMRQDWHTMLNIKEFVFDASRLEGRRLIHGHVPTPTVEVKKRVKARAGAIGLDTGCVYRHNPELRHLSALNLDTDELILQPNIELDYPIGVR</sequence>
<dbReference type="AlphaFoldDB" id="A0A3R9N4I5"/>
<proteinExistence type="predicted"/>
<dbReference type="GO" id="GO:0110154">
    <property type="term" value="P:RNA decapping"/>
    <property type="evidence" value="ECO:0007669"/>
    <property type="project" value="TreeGrafter"/>
</dbReference>
<dbReference type="Proteomes" id="UP000273500">
    <property type="component" value="Unassembled WGS sequence"/>
</dbReference>
<dbReference type="InterPro" id="IPR050126">
    <property type="entry name" value="Ap4A_hydrolase"/>
</dbReference>
<name>A0A3R9N4I5_9BACT</name>
<dbReference type="Pfam" id="PF00149">
    <property type="entry name" value="Metallophos"/>
    <property type="match status" value="1"/>
</dbReference>
<evidence type="ECO:0000259" key="1">
    <source>
        <dbReference type="Pfam" id="PF00149"/>
    </source>
</evidence>
<dbReference type="GO" id="GO:0008803">
    <property type="term" value="F:bis(5'-nucleosyl)-tetraphosphatase (symmetrical) activity"/>
    <property type="evidence" value="ECO:0007669"/>
    <property type="project" value="TreeGrafter"/>
</dbReference>
<accession>A0A3R9N4I5</accession>
<keyword evidence="3" id="KW-1185">Reference proteome</keyword>
<organism evidence="2 3">
    <name type="scientific">Hymenobacter rigui</name>
    <dbReference type="NCBI Taxonomy" id="334424"/>
    <lineage>
        <taxon>Bacteria</taxon>
        <taxon>Pseudomonadati</taxon>
        <taxon>Bacteroidota</taxon>
        <taxon>Cytophagia</taxon>
        <taxon>Cytophagales</taxon>
        <taxon>Hymenobacteraceae</taxon>
        <taxon>Hymenobacter</taxon>
    </lineage>
</organism>
<dbReference type="InterPro" id="IPR029052">
    <property type="entry name" value="Metallo-depent_PP-like"/>
</dbReference>
<dbReference type="RefSeq" id="WP_125420644.1">
    <property type="nucleotide sequence ID" value="NZ_RWIT01000006.1"/>
</dbReference>
<dbReference type="InterPro" id="IPR004843">
    <property type="entry name" value="Calcineurin-like_PHP"/>
</dbReference>